<dbReference type="Proteomes" id="UP000183255">
    <property type="component" value="Unassembled WGS sequence"/>
</dbReference>
<evidence type="ECO:0000313" key="1">
    <source>
        <dbReference type="EMBL" id="SDH84905.1"/>
    </source>
</evidence>
<dbReference type="EMBL" id="FNDZ01000001">
    <property type="protein sequence ID" value="SDH84905.1"/>
    <property type="molecule type" value="Genomic_DNA"/>
</dbReference>
<proteinExistence type="predicted"/>
<reference evidence="1 2" key="1">
    <citation type="submission" date="2016-10" db="EMBL/GenBank/DDBJ databases">
        <authorList>
            <person name="de Groot N.N."/>
        </authorList>
    </citation>
    <scope>NUCLEOTIDE SEQUENCE [LARGE SCALE GENOMIC DNA]</scope>
    <source>
        <strain evidence="1 2">CGMCC 1.5058</strain>
    </source>
</reference>
<sequence length="30" mass="3378">MSQGSQKLKILYLMKILLEETDENPAGGNR</sequence>
<accession>A0A1G8FRZ9</accession>
<organism evidence="1 2">
    <name type="scientific">Proteiniclasticum ruminis</name>
    <dbReference type="NCBI Taxonomy" id="398199"/>
    <lineage>
        <taxon>Bacteria</taxon>
        <taxon>Bacillati</taxon>
        <taxon>Bacillota</taxon>
        <taxon>Clostridia</taxon>
        <taxon>Eubacteriales</taxon>
        <taxon>Clostridiaceae</taxon>
        <taxon>Proteiniclasticum</taxon>
    </lineage>
</organism>
<evidence type="ECO:0000313" key="2">
    <source>
        <dbReference type="Proteomes" id="UP000183255"/>
    </source>
</evidence>
<dbReference type="AlphaFoldDB" id="A0A1G8FRZ9"/>
<protein>
    <submittedName>
        <fullName evidence="1">Uncharacterized protein</fullName>
    </submittedName>
</protein>
<gene>
    <name evidence="1" type="ORF">SAMN05421804_10118</name>
</gene>
<name>A0A1G8FRZ9_9CLOT</name>